<dbReference type="InterPro" id="IPR019257">
    <property type="entry name" value="MeTrfase_dom"/>
</dbReference>
<proteinExistence type="predicted"/>
<accession>A0A087RQG4</accession>
<reference evidence="2 3" key="1">
    <citation type="submission" date="2014-06" db="EMBL/GenBank/DDBJ databases">
        <authorList>
            <person name="Ngugi D.K."/>
            <person name="Blom J."/>
            <person name="Alam I."/>
            <person name="Rashid M."/>
            <person name="Baalawi W."/>
            <person name="Zhang G."/>
            <person name="Hikmawan T."/>
            <person name="Guan Y."/>
            <person name="Antunes A."/>
            <person name="Siam R."/>
            <person name="El-Dorry H."/>
            <person name="Bajic V."/>
            <person name="Stingl U."/>
        </authorList>
    </citation>
    <scope>NUCLEOTIDE SEQUENCE [LARGE SCALE GENOMIC DNA]</scope>
    <source>
        <strain evidence="2">SCGC AAA799-P11</strain>
    </source>
</reference>
<evidence type="ECO:0000313" key="2">
    <source>
        <dbReference type="EMBL" id="KFM15718.1"/>
    </source>
</evidence>
<comment type="caution">
    <text evidence="2">The sequence shown here is derived from an EMBL/GenBank/DDBJ whole genome shotgun (WGS) entry which is preliminary data.</text>
</comment>
<sequence length="30" mass="3195">MKSGDLFLIGLDLVKDKSVLESANNDSEGV</sequence>
<feature type="domain" description="Histidine-specific methyltransferase SAM-dependent" evidence="1">
    <location>
        <begin position="1"/>
        <end position="30"/>
    </location>
</feature>
<evidence type="ECO:0000313" key="3">
    <source>
        <dbReference type="Proteomes" id="UP000029387"/>
    </source>
</evidence>
<dbReference type="Pfam" id="PF10017">
    <property type="entry name" value="Methyltransf_33"/>
    <property type="match status" value="1"/>
</dbReference>
<dbReference type="AlphaFoldDB" id="A0A087RQG4"/>
<dbReference type="Proteomes" id="UP000029387">
    <property type="component" value="Unassembled WGS sequence"/>
</dbReference>
<name>A0A087RQG4_9ARCH</name>
<feature type="non-terminal residue" evidence="2">
    <location>
        <position position="30"/>
    </location>
</feature>
<organism evidence="2 3">
    <name type="scientific">Marine Group I thaumarchaeote SCGC AAA799-P11</name>
    <dbReference type="NCBI Taxonomy" id="1502295"/>
    <lineage>
        <taxon>Archaea</taxon>
        <taxon>Nitrososphaerota</taxon>
        <taxon>Marine Group I</taxon>
    </lineage>
</organism>
<keyword evidence="3" id="KW-1185">Reference proteome</keyword>
<protein>
    <recommendedName>
        <fullName evidence="1">Histidine-specific methyltransferase SAM-dependent domain-containing protein</fullName>
    </recommendedName>
</protein>
<evidence type="ECO:0000259" key="1">
    <source>
        <dbReference type="Pfam" id="PF10017"/>
    </source>
</evidence>
<dbReference type="EMBL" id="JOSZ01000076">
    <property type="protein sequence ID" value="KFM15718.1"/>
    <property type="molecule type" value="Genomic_DNA"/>
</dbReference>
<gene>
    <name evidence="2" type="ORF">AAA799P11_01482</name>
</gene>